<reference evidence="1 2" key="1">
    <citation type="journal article" date="2022" name="Hortic Res">
        <title>A haplotype resolved chromosomal level avocado genome allows analysis of novel avocado genes.</title>
        <authorList>
            <person name="Nath O."/>
            <person name="Fletcher S.J."/>
            <person name="Hayward A."/>
            <person name="Shaw L.M."/>
            <person name="Masouleh A.K."/>
            <person name="Furtado A."/>
            <person name="Henry R.J."/>
            <person name="Mitter N."/>
        </authorList>
    </citation>
    <scope>NUCLEOTIDE SEQUENCE [LARGE SCALE GENOMIC DNA]</scope>
    <source>
        <strain evidence="2">cv. Hass</strain>
    </source>
</reference>
<gene>
    <name evidence="1" type="ORF">MRB53_015998</name>
</gene>
<name>A0ACC2M140_PERAE</name>
<dbReference type="EMBL" id="CM056813">
    <property type="protein sequence ID" value="KAJ8639304.1"/>
    <property type="molecule type" value="Genomic_DNA"/>
</dbReference>
<protein>
    <submittedName>
        <fullName evidence="1">Uncharacterized protein</fullName>
    </submittedName>
</protein>
<proteinExistence type="predicted"/>
<organism evidence="1 2">
    <name type="scientific">Persea americana</name>
    <name type="common">Avocado</name>
    <dbReference type="NCBI Taxonomy" id="3435"/>
    <lineage>
        <taxon>Eukaryota</taxon>
        <taxon>Viridiplantae</taxon>
        <taxon>Streptophyta</taxon>
        <taxon>Embryophyta</taxon>
        <taxon>Tracheophyta</taxon>
        <taxon>Spermatophyta</taxon>
        <taxon>Magnoliopsida</taxon>
        <taxon>Magnoliidae</taxon>
        <taxon>Laurales</taxon>
        <taxon>Lauraceae</taxon>
        <taxon>Persea</taxon>
    </lineage>
</organism>
<evidence type="ECO:0000313" key="2">
    <source>
        <dbReference type="Proteomes" id="UP001234297"/>
    </source>
</evidence>
<dbReference type="Proteomes" id="UP001234297">
    <property type="component" value="Chromosome 5"/>
</dbReference>
<evidence type="ECO:0000313" key="1">
    <source>
        <dbReference type="EMBL" id="KAJ8639304.1"/>
    </source>
</evidence>
<sequence>MEPSLPTKSPKPISPSPNAISSFLSSEPSLLLLYFPQIQAPSFISPSLNLFIIRQLQPITIYPSLSTNHLSSSSSLDRDLHLDLKEWKHEYEDYLVLHIYRTAEEVFAAKGVKPTLFPNLNTLALVEAASVKCLLFWGVGCQVQE</sequence>
<comment type="caution">
    <text evidence="1">The sequence shown here is derived from an EMBL/GenBank/DDBJ whole genome shotgun (WGS) entry which is preliminary data.</text>
</comment>
<keyword evidence="2" id="KW-1185">Reference proteome</keyword>
<accession>A0ACC2M140</accession>